<sequence length="86" mass="9380">MHFPRSTGGAHRDGKGRTEINDVSALSGMRCSPVGNAESFVSRRQVVHVCHRRGSRPARGSPPSRRLSPPVAKEPTQRRTDPSGDH</sequence>
<feature type="region of interest" description="Disordered" evidence="1">
    <location>
        <begin position="51"/>
        <end position="86"/>
    </location>
</feature>
<comment type="caution">
    <text evidence="2">The sequence shown here is derived from an EMBL/GenBank/DDBJ whole genome shotgun (WGS) entry which is preliminary data.</text>
</comment>
<dbReference type="EMBL" id="VSRR010031071">
    <property type="protein sequence ID" value="MPC70405.1"/>
    <property type="molecule type" value="Genomic_DNA"/>
</dbReference>
<gene>
    <name evidence="2" type="ORF">E2C01_064654</name>
</gene>
<dbReference type="AlphaFoldDB" id="A0A5B7HLE6"/>
<organism evidence="2 3">
    <name type="scientific">Portunus trituberculatus</name>
    <name type="common">Swimming crab</name>
    <name type="synonym">Neptunus trituberculatus</name>
    <dbReference type="NCBI Taxonomy" id="210409"/>
    <lineage>
        <taxon>Eukaryota</taxon>
        <taxon>Metazoa</taxon>
        <taxon>Ecdysozoa</taxon>
        <taxon>Arthropoda</taxon>
        <taxon>Crustacea</taxon>
        <taxon>Multicrustacea</taxon>
        <taxon>Malacostraca</taxon>
        <taxon>Eumalacostraca</taxon>
        <taxon>Eucarida</taxon>
        <taxon>Decapoda</taxon>
        <taxon>Pleocyemata</taxon>
        <taxon>Brachyura</taxon>
        <taxon>Eubrachyura</taxon>
        <taxon>Portunoidea</taxon>
        <taxon>Portunidae</taxon>
        <taxon>Portuninae</taxon>
        <taxon>Portunus</taxon>
    </lineage>
</organism>
<reference evidence="2 3" key="1">
    <citation type="submission" date="2019-05" db="EMBL/GenBank/DDBJ databases">
        <title>Another draft genome of Portunus trituberculatus and its Hox gene families provides insights of decapod evolution.</title>
        <authorList>
            <person name="Jeong J.-H."/>
            <person name="Song I."/>
            <person name="Kim S."/>
            <person name="Choi T."/>
            <person name="Kim D."/>
            <person name="Ryu S."/>
            <person name="Kim W."/>
        </authorList>
    </citation>
    <scope>NUCLEOTIDE SEQUENCE [LARGE SCALE GENOMIC DNA]</scope>
    <source>
        <tissue evidence="2">Muscle</tissue>
    </source>
</reference>
<proteinExistence type="predicted"/>
<protein>
    <submittedName>
        <fullName evidence="2">Uncharacterized protein</fullName>
    </submittedName>
</protein>
<evidence type="ECO:0000256" key="1">
    <source>
        <dbReference type="SAM" id="MobiDB-lite"/>
    </source>
</evidence>
<name>A0A5B7HLE6_PORTR</name>
<feature type="compositionally biased region" description="Basic and acidic residues" evidence="1">
    <location>
        <begin position="75"/>
        <end position="86"/>
    </location>
</feature>
<keyword evidence="3" id="KW-1185">Reference proteome</keyword>
<feature type="compositionally biased region" description="Low complexity" evidence="1">
    <location>
        <begin position="57"/>
        <end position="70"/>
    </location>
</feature>
<dbReference type="Proteomes" id="UP000324222">
    <property type="component" value="Unassembled WGS sequence"/>
</dbReference>
<accession>A0A5B7HLE6</accession>
<evidence type="ECO:0000313" key="3">
    <source>
        <dbReference type="Proteomes" id="UP000324222"/>
    </source>
</evidence>
<evidence type="ECO:0000313" key="2">
    <source>
        <dbReference type="EMBL" id="MPC70405.1"/>
    </source>
</evidence>